<protein>
    <recommendedName>
        <fullName evidence="8">TGF-beta propeptide domain-containing protein</fullName>
    </recommendedName>
</protein>
<evidence type="ECO:0000256" key="7">
    <source>
        <dbReference type="SAM" id="SignalP"/>
    </source>
</evidence>
<keyword evidence="6" id="KW-0472">Membrane</keyword>
<dbReference type="GO" id="GO:0008083">
    <property type="term" value="F:growth factor activity"/>
    <property type="evidence" value="ECO:0007669"/>
    <property type="project" value="UniProtKB-KW"/>
</dbReference>
<keyword evidence="7" id="KW-0732">Signal</keyword>
<comment type="caution">
    <text evidence="9">The sequence shown here is derived from an EMBL/GenBank/DDBJ whole genome shotgun (WGS) entry which is preliminary data.</text>
</comment>
<keyword evidence="4" id="KW-0339">Growth factor</keyword>
<dbReference type="Gene3D" id="2.60.120.970">
    <property type="match status" value="1"/>
</dbReference>
<evidence type="ECO:0000256" key="1">
    <source>
        <dbReference type="ARBA" id="ARBA00004613"/>
    </source>
</evidence>
<sequence>MESLSWNVILSLLITVSHFTCGYLTRVLEQDSGELNDFEENERQKEIKERALEKLQQVFGLPHVVEKHQYHTPPQFMTELYNDITHQGPGRRKNPFNAKVIRSFIERGITIIIIIIIIFIFIVSMPHFFYFNISGLDFSETVLEAQLRVYRIKTPPEELRHIFYRSPNFIIRVYQVVDELHLATPDLQRLLSSHMVGAYSHGWEVFNVKQAVMDWVSGRAPNKGLLVTTTNLFEQSVDVRFARRNEHHNSKQPILVLFDNYVRETPSSPFSDYQTETGIILERKSTT</sequence>
<keyword evidence="3" id="KW-0964">Secreted</keyword>
<dbReference type="PANTHER" id="PTHR11848:SF308">
    <property type="entry name" value="BMP-LIKE PROTEIN UNC-129"/>
    <property type="match status" value="1"/>
</dbReference>
<comment type="subcellular location">
    <subcellularLocation>
        <location evidence="1">Secreted</location>
    </subcellularLocation>
</comment>
<organism evidence="9 10">
    <name type="scientific">Diploptera punctata</name>
    <name type="common">Pacific beetle cockroach</name>
    <dbReference type="NCBI Taxonomy" id="6984"/>
    <lineage>
        <taxon>Eukaryota</taxon>
        <taxon>Metazoa</taxon>
        <taxon>Ecdysozoa</taxon>
        <taxon>Arthropoda</taxon>
        <taxon>Hexapoda</taxon>
        <taxon>Insecta</taxon>
        <taxon>Pterygota</taxon>
        <taxon>Neoptera</taxon>
        <taxon>Polyneoptera</taxon>
        <taxon>Dictyoptera</taxon>
        <taxon>Blattodea</taxon>
        <taxon>Blaberoidea</taxon>
        <taxon>Blaberidae</taxon>
        <taxon>Diplopterinae</taxon>
        <taxon>Diploptera</taxon>
    </lineage>
</organism>
<evidence type="ECO:0000259" key="8">
    <source>
        <dbReference type="Pfam" id="PF00688"/>
    </source>
</evidence>
<reference evidence="9" key="2">
    <citation type="submission" date="2023-05" db="EMBL/GenBank/DDBJ databases">
        <authorList>
            <person name="Fouks B."/>
        </authorList>
    </citation>
    <scope>NUCLEOTIDE SEQUENCE</scope>
    <source>
        <strain evidence="9">Stay&amp;Tobe</strain>
        <tissue evidence="9">Testes</tissue>
    </source>
</reference>
<dbReference type="PANTHER" id="PTHR11848">
    <property type="entry name" value="TGF-BETA FAMILY"/>
    <property type="match status" value="1"/>
</dbReference>
<feature type="domain" description="TGF-beta propeptide" evidence="8">
    <location>
        <begin position="40"/>
        <end position="258"/>
    </location>
</feature>
<feature type="non-terminal residue" evidence="9">
    <location>
        <position position="287"/>
    </location>
</feature>
<accession>A0AAD7ZIT7</accession>
<evidence type="ECO:0000313" key="9">
    <source>
        <dbReference type="EMBL" id="KAJ9581206.1"/>
    </source>
</evidence>
<feature type="chain" id="PRO_5042280640" description="TGF-beta propeptide domain-containing protein" evidence="7">
    <location>
        <begin position="23"/>
        <end position="287"/>
    </location>
</feature>
<evidence type="ECO:0000256" key="5">
    <source>
        <dbReference type="ARBA" id="ARBA00023157"/>
    </source>
</evidence>
<comment type="similarity">
    <text evidence="2">Belongs to the TGF-beta family.</text>
</comment>
<gene>
    <name evidence="9" type="ORF">L9F63_023617</name>
</gene>
<proteinExistence type="inferred from homology"/>
<keyword evidence="6" id="KW-0812">Transmembrane</keyword>
<dbReference type="GO" id="GO:0005125">
    <property type="term" value="F:cytokine activity"/>
    <property type="evidence" value="ECO:0007669"/>
    <property type="project" value="TreeGrafter"/>
</dbReference>
<reference evidence="9" key="1">
    <citation type="journal article" date="2023" name="IScience">
        <title>Live-bearing cockroach genome reveals convergent evolutionary mechanisms linked to viviparity in insects and beyond.</title>
        <authorList>
            <person name="Fouks B."/>
            <person name="Harrison M.C."/>
            <person name="Mikhailova A.A."/>
            <person name="Marchal E."/>
            <person name="English S."/>
            <person name="Carruthers M."/>
            <person name="Jennings E.C."/>
            <person name="Chiamaka E.L."/>
            <person name="Frigard R.A."/>
            <person name="Pippel M."/>
            <person name="Attardo G.M."/>
            <person name="Benoit J.B."/>
            <person name="Bornberg-Bauer E."/>
            <person name="Tobe S.S."/>
        </authorList>
    </citation>
    <scope>NUCLEOTIDE SEQUENCE</scope>
    <source>
        <strain evidence="9">Stay&amp;Tobe</strain>
    </source>
</reference>
<dbReference type="GO" id="GO:0005615">
    <property type="term" value="C:extracellular space"/>
    <property type="evidence" value="ECO:0007669"/>
    <property type="project" value="TreeGrafter"/>
</dbReference>
<dbReference type="AlphaFoldDB" id="A0AAD7ZIT7"/>
<evidence type="ECO:0000256" key="4">
    <source>
        <dbReference type="ARBA" id="ARBA00023030"/>
    </source>
</evidence>
<dbReference type="Pfam" id="PF00688">
    <property type="entry name" value="TGFb_propeptide"/>
    <property type="match status" value="1"/>
</dbReference>
<evidence type="ECO:0000256" key="3">
    <source>
        <dbReference type="ARBA" id="ARBA00022525"/>
    </source>
</evidence>
<evidence type="ECO:0000256" key="2">
    <source>
        <dbReference type="ARBA" id="ARBA00006656"/>
    </source>
</evidence>
<evidence type="ECO:0000313" key="10">
    <source>
        <dbReference type="Proteomes" id="UP001233999"/>
    </source>
</evidence>
<dbReference type="InterPro" id="IPR015615">
    <property type="entry name" value="TGF-beta-rel"/>
</dbReference>
<keyword evidence="5" id="KW-1015">Disulfide bond</keyword>
<keyword evidence="6" id="KW-1133">Transmembrane helix</keyword>
<evidence type="ECO:0000256" key="6">
    <source>
        <dbReference type="SAM" id="Phobius"/>
    </source>
</evidence>
<name>A0AAD7ZIT7_DIPPU</name>
<dbReference type="InterPro" id="IPR001111">
    <property type="entry name" value="TGF-b_propeptide"/>
</dbReference>
<feature type="transmembrane region" description="Helical" evidence="6">
    <location>
        <begin position="109"/>
        <end position="131"/>
    </location>
</feature>
<dbReference type="EMBL" id="JASPKZ010007983">
    <property type="protein sequence ID" value="KAJ9581206.1"/>
    <property type="molecule type" value="Genomic_DNA"/>
</dbReference>
<keyword evidence="10" id="KW-1185">Reference proteome</keyword>
<feature type="signal peptide" evidence="7">
    <location>
        <begin position="1"/>
        <end position="22"/>
    </location>
</feature>
<dbReference type="Proteomes" id="UP001233999">
    <property type="component" value="Unassembled WGS sequence"/>
</dbReference>